<dbReference type="CDD" id="cd02440">
    <property type="entry name" value="AdoMet_MTases"/>
    <property type="match status" value="1"/>
</dbReference>
<dbReference type="RefSeq" id="WP_425347159.1">
    <property type="nucleotide sequence ID" value="NZ_JBGUBD010000017.1"/>
</dbReference>
<evidence type="ECO:0000259" key="2">
    <source>
        <dbReference type="Pfam" id="PF08241"/>
    </source>
</evidence>
<organism evidence="3 4">
    <name type="scientific">Natronomicrosphaera hydrolytica</name>
    <dbReference type="NCBI Taxonomy" id="3242702"/>
    <lineage>
        <taxon>Bacteria</taxon>
        <taxon>Pseudomonadati</taxon>
        <taxon>Planctomycetota</taxon>
        <taxon>Phycisphaerae</taxon>
        <taxon>Phycisphaerales</taxon>
        <taxon>Phycisphaeraceae</taxon>
        <taxon>Natronomicrosphaera</taxon>
    </lineage>
</organism>
<proteinExistence type="predicted"/>
<comment type="caution">
    <text evidence="3">The sequence shown here is derived from an EMBL/GenBank/DDBJ whole genome shotgun (WGS) entry which is preliminary data.</text>
</comment>
<feature type="domain" description="Methyltransferase type 11" evidence="2">
    <location>
        <begin position="72"/>
        <end position="169"/>
    </location>
</feature>
<reference evidence="3 4" key="1">
    <citation type="submission" date="2024-08" db="EMBL/GenBank/DDBJ databases">
        <title>Whole-genome sequencing of halo(alkali)philic microorganisms from hypersaline lakes.</title>
        <authorList>
            <person name="Sorokin D.Y."/>
            <person name="Merkel A.Y."/>
            <person name="Messina E."/>
            <person name="Yakimov M."/>
        </authorList>
    </citation>
    <scope>NUCLEOTIDE SEQUENCE [LARGE SCALE GENOMIC DNA]</scope>
    <source>
        <strain evidence="3 4">AB-hyl4</strain>
    </source>
</reference>
<dbReference type="EMBL" id="JBGUBD010000017">
    <property type="protein sequence ID" value="MFA9480235.1"/>
    <property type="molecule type" value="Genomic_DNA"/>
</dbReference>
<dbReference type="InterPro" id="IPR029063">
    <property type="entry name" value="SAM-dependent_MTases_sf"/>
</dbReference>
<dbReference type="PANTHER" id="PTHR44068:SF11">
    <property type="entry name" value="GERANYL DIPHOSPHATE 2-C-METHYLTRANSFERASE"/>
    <property type="match status" value="1"/>
</dbReference>
<dbReference type="InterPro" id="IPR013216">
    <property type="entry name" value="Methyltransf_11"/>
</dbReference>
<dbReference type="EC" id="2.1.1.-" evidence="3"/>
<evidence type="ECO:0000256" key="1">
    <source>
        <dbReference type="ARBA" id="ARBA00022679"/>
    </source>
</evidence>
<dbReference type="Pfam" id="PF08241">
    <property type="entry name" value="Methyltransf_11"/>
    <property type="match status" value="1"/>
</dbReference>
<dbReference type="Proteomes" id="UP001575105">
    <property type="component" value="Unassembled WGS sequence"/>
</dbReference>
<dbReference type="Gene3D" id="3.40.50.150">
    <property type="entry name" value="Vaccinia Virus protein VP39"/>
    <property type="match status" value="1"/>
</dbReference>
<dbReference type="GO" id="GO:0032259">
    <property type="term" value="P:methylation"/>
    <property type="evidence" value="ECO:0007669"/>
    <property type="project" value="UniProtKB-KW"/>
</dbReference>
<dbReference type="InterPro" id="IPR050447">
    <property type="entry name" value="Erg6_SMT_methyltransf"/>
</dbReference>
<gene>
    <name evidence="3" type="ORF">ACERK3_18335</name>
</gene>
<evidence type="ECO:0000313" key="3">
    <source>
        <dbReference type="EMBL" id="MFA9480235.1"/>
    </source>
</evidence>
<accession>A0ABV4UAQ9</accession>
<protein>
    <submittedName>
        <fullName evidence="3">Cyclopropane-fatty-acyl-phospholipid synthase family protein</fullName>
        <ecNumber evidence="3">2.1.1.-</ecNumber>
    </submittedName>
</protein>
<dbReference type="GO" id="GO:0008168">
    <property type="term" value="F:methyltransferase activity"/>
    <property type="evidence" value="ECO:0007669"/>
    <property type="project" value="UniProtKB-KW"/>
</dbReference>
<sequence>MNTQYSDAVQTAREYYNSEDADNFYYIVWGGEDIHIGLYESDTEPIADASRRTVRHMAGKIQNIDKQSKVIDLGAGYGGSMRYLAKTHGCHCVALNLSEVENERDRQMNAEQGLDKLIDVVDGDFTALPYEDNSFDVAWSQDAFLHSGDRVKVLEEVARVLKPGGEIIFTDPMQADDCPEGVLDPILARIHLDTLGSPGFYREQLKKLGFEEIEFENLSHQLCNHYGRVLRELESREAELRDKQVSSDYIERMKKGLNHWIEGGKQGHLAWGILHFRKK</sequence>
<keyword evidence="3" id="KW-0489">Methyltransferase</keyword>
<name>A0ABV4UAQ9_9BACT</name>
<dbReference type="SUPFAM" id="SSF53335">
    <property type="entry name" value="S-adenosyl-L-methionine-dependent methyltransferases"/>
    <property type="match status" value="1"/>
</dbReference>
<dbReference type="PANTHER" id="PTHR44068">
    <property type="entry name" value="ZGC:194242"/>
    <property type="match status" value="1"/>
</dbReference>
<evidence type="ECO:0000313" key="4">
    <source>
        <dbReference type="Proteomes" id="UP001575105"/>
    </source>
</evidence>
<keyword evidence="1 3" id="KW-0808">Transferase</keyword>
<keyword evidence="4" id="KW-1185">Reference proteome</keyword>